<dbReference type="Gene3D" id="3.40.50.850">
    <property type="entry name" value="Isochorismatase-like"/>
    <property type="match status" value="1"/>
</dbReference>
<feature type="domain" description="Isochorismatase-like" evidence="2">
    <location>
        <begin position="8"/>
        <end position="153"/>
    </location>
</feature>
<dbReference type="SUPFAM" id="SSF52499">
    <property type="entry name" value="Isochorismatase-like hydrolases"/>
    <property type="match status" value="1"/>
</dbReference>
<dbReference type="EMBL" id="CP096658">
    <property type="protein sequence ID" value="UPV99857.1"/>
    <property type="molecule type" value="Genomic_DNA"/>
</dbReference>
<dbReference type="Pfam" id="PF00857">
    <property type="entry name" value="Isochorismatase"/>
    <property type="match status" value="1"/>
</dbReference>
<dbReference type="RefSeq" id="WP_248654347.1">
    <property type="nucleotide sequence ID" value="NZ_CP096658.1"/>
</dbReference>
<gene>
    <name evidence="3" type="ORF">M0R88_15225</name>
</gene>
<dbReference type="InterPro" id="IPR050272">
    <property type="entry name" value="Isochorismatase-like_hydrls"/>
</dbReference>
<keyword evidence="1 3" id="KW-0378">Hydrolase</keyword>
<dbReference type="AlphaFoldDB" id="A0A8U0IG50"/>
<dbReference type="GeneID" id="72191234"/>
<dbReference type="PANTHER" id="PTHR43540:SF1">
    <property type="entry name" value="ISOCHORISMATASE HYDROLASE"/>
    <property type="match status" value="1"/>
</dbReference>
<dbReference type="CDD" id="cd01014">
    <property type="entry name" value="nicotinamidase_related"/>
    <property type="match status" value="1"/>
</dbReference>
<dbReference type="PANTHER" id="PTHR43540">
    <property type="entry name" value="PEROXYUREIDOACRYLATE/UREIDOACRYLATE AMIDOHYDROLASE-RELATED"/>
    <property type="match status" value="1"/>
</dbReference>
<name>A0A8U0IG50_9EURY</name>
<dbReference type="InterPro" id="IPR036380">
    <property type="entry name" value="Isochorismatase-like_sf"/>
</dbReference>
<dbReference type="Proteomes" id="UP000830434">
    <property type="component" value="Chromosome"/>
</dbReference>
<keyword evidence="4" id="KW-1185">Reference proteome</keyword>
<organism evidence="3 4">
    <name type="scientific">Halorussus gelatinilyticus</name>
    <dbReference type="NCBI Taxonomy" id="2937524"/>
    <lineage>
        <taxon>Archaea</taxon>
        <taxon>Methanobacteriati</taxon>
        <taxon>Methanobacteriota</taxon>
        <taxon>Stenosarchaea group</taxon>
        <taxon>Halobacteria</taxon>
        <taxon>Halobacteriales</taxon>
        <taxon>Haladaptataceae</taxon>
        <taxon>Halorussus</taxon>
    </lineage>
</organism>
<accession>A0A8U0IG50</accession>
<dbReference type="InterPro" id="IPR000868">
    <property type="entry name" value="Isochorismatase-like_dom"/>
</dbReference>
<sequence>MDELPTDAALVLIDVQQGFDHPSWGERNNPDAEANAARLLDAWRRTDRPVFHVQHRSTESDSPLRPDRPGVAFKPEVAPRDDEPVVHKSVNSCFVGTDLADRLRESGCETPVFAGLTTNHCVSTSTRMADNFGFSPVVVADATAAFEAEGHDGSRYDPSAVHDVALANLRGEFAPVRRTDAVVAALG</sequence>
<proteinExistence type="predicted"/>
<evidence type="ECO:0000259" key="2">
    <source>
        <dbReference type="Pfam" id="PF00857"/>
    </source>
</evidence>
<reference evidence="3" key="1">
    <citation type="submission" date="2022-04" db="EMBL/GenBank/DDBJ databases">
        <title>Diverse halophilic archaea isolated from saline environments.</title>
        <authorList>
            <person name="Cui H.-L."/>
        </authorList>
    </citation>
    <scope>NUCLEOTIDE SEQUENCE</scope>
    <source>
        <strain evidence="3">XZYJT40</strain>
    </source>
</reference>
<evidence type="ECO:0000313" key="4">
    <source>
        <dbReference type="Proteomes" id="UP000830434"/>
    </source>
</evidence>
<protein>
    <submittedName>
        <fullName evidence="3">Cysteine hydrolase</fullName>
    </submittedName>
</protein>
<evidence type="ECO:0000256" key="1">
    <source>
        <dbReference type="ARBA" id="ARBA00022801"/>
    </source>
</evidence>
<dbReference type="GO" id="GO:0016787">
    <property type="term" value="F:hydrolase activity"/>
    <property type="evidence" value="ECO:0007669"/>
    <property type="project" value="UniProtKB-KW"/>
</dbReference>
<dbReference type="KEGG" id="haxz:M0R88_15225"/>
<evidence type="ECO:0000313" key="3">
    <source>
        <dbReference type="EMBL" id="UPV99857.1"/>
    </source>
</evidence>